<feature type="transmembrane region" description="Helical" evidence="1">
    <location>
        <begin position="478"/>
        <end position="496"/>
    </location>
</feature>
<feature type="transmembrane region" description="Helical" evidence="1">
    <location>
        <begin position="508"/>
        <end position="527"/>
    </location>
</feature>
<feature type="transmembrane region" description="Helical" evidence="1">
    <location>
        <begin position="34"/>
        <end position="52"/>
    </location>
</feature>
<feature type="transmembrane region" description="Helical" evidence="1">
    <location>
        <begin position="215"/>
        <end position="236"/>
    </location>
</feature>
<feature type="transmembrane region" description="Helical" evidence="1">
    <location>
        <begin position="305"/>
        <end position="335"/>
    </location>
</feature>
<keyword evidence="1" id="KW-0472">Membrane</keyword>
<protein>
    <recommendedName>
        <fullName evidence="4">Glycosyltransferase RgtA/B/C/D-like domain-containing protein</fullName>
    </recommendedName>
</protein>
<name>A0A3R8L0X0_9FIRM</name>
<sequence length="675" mass="76277">MKEIIKSYKSAIPIILFLVFLFTSGIHIGINKVLLLIIAQLIFIFYPGLTIVRRIKGISFRNKLSLYFSSYAVGYVVCILCYAILLICGFQKYTLAMLIALSVISYIVNHFLGDVFIDINEDIQDVDIIFICIIFLIAYIVGVIIYQIPNRSAIDVGYTDIERDLTYWFKNCVASTKGYPLPELSIKGLRLYWHLFSCFQVSLLHYATGIEIYDICFSLAFIWELFLLIGAIYTLGSQLMSRPISIAAACIVVLFSSGADAWTGAYYQYHIFRCSLGFIEGCALSIFAFSIFLKFLSKRNIRGYILTLVMLSGALGLKASGGVVLLVGIASMLFLNGITYKKLLSNVLLLIGCCLIFYLVSKVFIIDGNALISSTSSHQLSVSATKSLFLTGHYREIYTSLSVGFLGKYVALMITLILYIFQSNYAVFPVFILAIIILIKHIKYDCKDHLIISVGLFWMVSVGGLLFFLISHPGFSQIYFYFEIFSFAILFSLYIIEQNLSEKKWRCVITIEFCLIFICIVNIINNWKTIYIIDSNDYKLNFEAVSQTGNDVTANEILGLRWIRDNTPNNAVLLTNKILYPDSFRSFITSAYTERQVYIEGFGSTNLPNTQLVSDRISLCQSYYCGDEETKNILVEEGVTHAVVFKSKQDANIILPGEIVYENNDIVVLDLVGYK</sequence>
<reference evidence="2" key="1">
    <citation type="submission" date="2018-10" db="EMBL/GenBank/DDBJ databases">
        <title>Schaedlerella arabinophila gen. nov. sp. nov., isolated from the mouse intestinal tract and comparative analysis with the genome of the closely related altered Schaedler flora strain ASF502.</title>
        <authorList>
            <person name="Miyake S."/>
            <person name="Soh M."/>
            <person name="Seedorf H."/>
        </authorList>
    </citation>
    <scope>NUCLEOTIDE SEQUENCE [LARGE SCALE GENOMIC DNA]</scope>
    <source>
        <strain evidence="2">DSM 106076</strain>
    </source>
</reference>
<keyword evidence="3" id="KW-1185">Reference proteome</keyword>
<dbReference type="EMBL" id="RHJS01000002">
    <property type="protein sequence ID" value="RRK32612.1"/>
    <property type="molecule type" value="Genomic_DNA"/>
</dbReference>
<evidence type="ECO:0008006" key="4">
    <source>
        <dbReference type="Google" id="ProtNLM"/>
    </source>
</evidence>
<feature type="transmembrane region" description="Helical" evidence="1">
    <location>
        <begin position="242"/>
        <end position="262"/>
    </location>
</feature>
<dbReference type="RefSeq" id="WP_125128070.1">
    <property type="nucleotide sequence ID" value="NZ_RHJS01000002.1"/>
</dbReference>
<feature type="transmembrane region" description="Helical" evidence="1">
    <location>
        <begin position="128"/>
        <end position="148"/>
    </location>
</feature>
<evidence type="ECO:0000313" key="3">
    <source>
        <dbReference type="Proteomes" id="UP000274920"/>
    </source>
</evidence>
<feature type="transmembrane region" description="Helical" evidence="1">
    <location>
        <begin position="64"/>
        <end position="87"/>
    </location>
</feature>
<feature type="transmembrane region" description="Helical" evidence="1">
    <location>
        <begin position="93"/>
        <end position="116"/>
    </location>
</feature>
<feature type="transmembrane region" description="Helical" evidence="1">
    <location>
        <begin position="450"/>
        <end position="472"/>
    </location>
</feature>
<organism evidence="2 3">
    <name type="scientific">Schaedlerella arabinosiphila</name>
    <dbReference type="NCBI Taxonomy" id="2044587"/>
    <lineage>
        <taxon>Bacteria</taxon>
        <taxon>Bacillati</taxon>
        <taxon>Bacillota</taxon>
        <taxon>Clostridia</taxon>
        <taxon>Lachnospirales</taxon>
        <taxon>Lachnospiraceae</taxon>
        <taxon>Schaedlerella</taxon>
    </lineage>
</organism>
<gene>
    <name evidence="2" type="ORF">EBB54_15550</name>
</gene>
<comment type="caution">
    <text evidence="2">The sequence shown here is derived from an EMBL/GenBank/DDBJ whole genome shotgun (WGS) entry which is preliminary data.</text>
</comment>
<feature type="transmembrane region" description="Helical" evidence="1">
    <location>
        <begin position="12"/>
        <end position="28"/>
    </location>
</feature>
<accession>A0A3R8L0X0</accession>
<proteinExistence type="predicted"/>
<feature type="transmembrane region" description="Helical" evidence="1">
    <location>
        <begin position="347"/>
        <end position="366"/>
    </location>
</feature>
<evidence type="ECO:0000256" key="1">
    <source>
        <dbReference type="SAM" id="Phobius"/>
    </source>
</evidence>
<dbReference type="AlphaFoldDB" id="A0A3R8L0X0"/>
<keyword evidence="1" id="KW-1133">Transmembrane helix</keyword>
<keyword evidence="1" id="KW-0812">Transmembrane</keyword>
<feature type="transmembrane region" description="Helical" evidence="1">
    <location>
        <begin position="409"/>
        <end position="438"/>
    </location>
</feature>
<dbReference type="Proteomes" id="UP000274920">
    <property type="component" value="Unassembled WGS sequence"/>
</dbReference>
<evidence type="ECO:0000313" key="2">
    <source>
        <dbReference type="EMBL" id="RRK32612.1"/>
    </source>
</evidence>
<feature type="transmembrane region" description="Helical" evidence="1">
    <location>
        <begin position="274"/>
        <end position="293"/>
    </location>
</feature>